<evidence type="ECO:0000313" key="2">
    <source>
        <dbReference type="Proteomes" id="UP000003824"/>
    </source>
</evidence>
<evidence type="ECO:0000313" key="1">
    <source>
        <dbReference type="EMBL" id="EFE65890.2"/>
    </source>
</evidence>
<dbReference type="Proteomes" id="UP000003824">
    <property type="component" value="Unassembled WGS sequence"/>
</dbReference>
<dbReference type="InterPro" id="IPR036259">
    <property type="entry name" value="MFS_trans_sf"/>
</dbReference>
<reference evidence="2" key="1">
    <citation type="submission" date="2008-12" db="EMBL/GenBank/DDBJ databases">
        <title>Annotation of Streptomyces ghanaensis ATCC 14672.</title>
        <authorList>
            <consortium name="The Broad Institute Genome Sequencing Platform"/>
            <consortium name="Broad Institute Microbial Sequencing Center"/>
            <person name="Fischbach M."/>
            <person name="Ward D."/>
            <person name="Young S."/>
            <person name="Kodira C.D."/>
            <person name="Zeng Q."/>
            <person name="Koehrsen M."/>
            <person name="Godfrey P."/>
            <person name="Alvarado L."/>
            <person name="Berlin A.M."/>
            <person name="Borenstein D."/>
            <person name="Chen Z."/>
            <person name="Engels R."/>
            <person name="Freedman E."/>
            <person name="Gellesch M."/>
            <person name="Goldberg J."/>
            <person name="Griggs A."/>
            <person name="Gujja S."/>
            <person name="Heiman D.I."/>
            <person name="Hepburn T.A."/>
            <person name="Howarth C."/>
            <person name="Jen D."/>
            <person name="Larson L."/>
            <person name="Lewis B."/>
            <person name="Mehta T."/>
            <person name="Park D."/>
            <person name="Pearson M."/>
            <person name="Roberts A."/>
            <person name="Saif S."/>
            <person name="Shea T.D."/>
            <person name="Shenoy N."/>
            <person name="Sisk P."/>
            <person name="Stolte C."/>
            <person name="Sykes S.N."/>
            <person name="Walk T."/>
            <person name="White J."/>
            <person name="Yandava C."/>
            <person name="Straight P."/>
            <person name="Clardy J."/>
            <person name="Hung D."/>
            <person name="Kolter R."/>
            <person name="Mekalanos J."/>
            <person name="Walker S."/>
            <person name="Walsh C.T."/>
            <person name="Wieland B.L.C."/>
            <person name="Ilzarbe M."/>
            <person name="Galagan J."/>
            <person name="Nusbaum C."/>
            <person name="Birren B."/>
        </authorList>
    </citation>
    <scope>NUCLEOTIDE SEQUENCE [LARGE SCALE GENOMIC DNA]</scope>
    <source>
        <strain evidence="2">ATCC 14672 / DSM 40746 / JCM 4963 / KCTC 9882 / NRRL B-12104 / FH 1290</strain>
    </source>
</reference>
<organism evidence="1 2">
    <name type="scientific">Streptomyces viridosporus (strain ATCC 14672 / DSM 40746 / JCM 4963 / KCTC 9882 / NRRL B-12104 / FH 1290)</name>
    <name type="common">Streptomyces ghanaensis</name>
    <dbReference type="NCBI Taxonomy" id="566461"/>
    <lineage>
        <taxon>Bacteria</taxon>
        <taxon>Bacillati</taxon>
        <taxon>Actinomycetota</taxon>
        <taxon>Actinomycetes</taxon>
        <taxon>Kitasatosporales</taxon>
        <taxon>Streptomycetaceae</taxon>
        <taxon>Streptomyces</taxon>
    </lineage>
</organism>
<name>D6A5T9_STRV1</name>
<protein>
    <submittedName>
        <fullName evidence="1">Predicted protein</fullName>
    </submittedName>
</protein>
<dbReference type="AlphaFoldDB" id="D6A5T9"/>
<gene>
    <name evidence="1" type="ORF">SSFG_01143</name>
</gene>
<accession>D6A5T9</accession>
<dbReference type="SUPFAM" id="SSF103473">
    <property type="entry name" value="MFS general substrate transporter"/>
    <property type="match status" value="1"/>
</dbReference>
<dbReference type="EMBL" id="DS999641">
    <property type="protein sequence ID" value="EFE65890.2"/>
    <property type="molecule type" value="Genomic_DNA"/>
</dbReference>
<sequence length="91" mass="9603">MPWRFRHGRTTQGVDLSLLVVPVARSWVPDLAEECWLGLYTGVLSSVSSLIVLLGSAATGTLLDAGLPSALPWLVPAAVTAMVAGPLPRRP</sequence>
<proteinExistence type="predicted"/>